<reference evidence="4" key="1">
    <citation type="submission" date="2018-10" db="EMBL/GenBank/DDBJ databases">
        <title>Effector identification in a new, highly contiguous assembly of the strawberry crown rot pathogen Phytophthora cactorum.</title>
        <authorList>
            <person name="Armitage A.D."/>
            <person name="Nellist C.F."/>
            <person name="Bates H."/>
            <person name="Vickerstaff R.J."/>
            <person name="Harrison R.J."/>
        </authorList>
    </citation>
    <scope>NUCLEOTIDE SEQUENCE</scope>
    <source>
        <strain evidence="3">15-7</strain>
        <strain evidence="4">4032</strain>
        <strain evidence="5">4040</strain>
        <strain evidence="6">P415</strain>
        <strain evidence="7">P421</strain>
    </source>
</reference>
<dbReference type="PANTHER" id="PTHR10492:SF57">
    <property type="entry name" value="ATP-DEPENDENT DNA HELICASE"/>
    <property type="match status" value="1"/>
</dbReference>
<evidence type="ECO:0000313" key="7">
    <source>
        <dbReference type="EMBL" id="KAG3207597.1"/>
    </source>
</evidence>
<keyword evidence="1" id="KW-0378">Hydrolase</keyword>
<evidence type="ECO:0000313" key="3">
    <source>
        <dbReference type="EMBL" id="KAG2828373.1"/>
    </source>
</evidence>
<dbReference type="GO" id="GO:0006310">
    <property type="term" value="P:DNA recombination"/>
    <property type="evidence" value="ECO:0007669"/>
    <property type="project" value="UniProtKB-KW"/>
</dbReference>
<evidence type="ECO:0000313" key="6">
    <source>
        <dbReference type="EMBL" id="KAG2961640.1"/>
    </source>
</evidence>
<evidence type="ECO:0000313" key="5">
    <source>
        <dbReference type="EMBL" id="KAG2889150.1"/>
    </source>
</evidence>
<organism evidence="4 8">
    <name type="scientific">Phytophthora cactorum</name>
    <dbReference type="NCBI Taxonomy" id="29920"/>
    <lineage>
        <taxon>Eukaryota</taxon>
        <taxon>Sar</taxon>
        <taxon>Stramenopiles</taxon>
        <taxon>Oomycota</taxon>
        <taxon>Peronosporomycetes</taxon>
        <taxon>Peronosporales</taxon>
        <taxon>Peronosporaceae</taxon>
        <taxon>Phytophthora</taxon>
    </lineage>
</organism>
<keyword evidence="1" id="KW-0347">Helicase</keyword>
<dbReference type="Proteomes" id="UP000736787">
    <property type="component" value="Unassembled WGS sequence"/>
</dbReference>
<gene>
    <name evidence="3" type="ORF">PC113_g21476</name>
    <name evidence="4" type="ORF">PC115_g22164</name>
    <name evidence="5" type="ORF">PC117_g24752</name>
    <name evidence="6" type="ORF">PC118_g21853</name>
    <name evidence="7" type="ORF">PC129_g21364</name>
</gene>
<dbReference type="EMBL" id="RCMK01001738">
    <property type="protein sequence ID" value="KAG2889150.1"/>
    <property type="molecule type" value="Genomic_DNA"/>
</dbReference>
<dbReference type="Proteomes" id="UP000697107">
    <property type="component" value="Unassembled WGS sequence"/>
</dbReference>
<comment type="catalytic activity">
    <reaction evidence="1">
        <text>ATP + H2O = ADP + phosphate + H(+)</text>
        <dbReference type="Rhea" id="RHEA:13065"/>
        <dbReference type="ChEBI" id="CHEBI:15377"/>
        <dbReference type="ChEBI" id="CHEBI:15378"/>
        <dbReference type="ChEBI" id="CHEBI:30616"/>
        <dbReference type="ChEBI" id="CHEBI:43474"/>
        <dbReference type="ChEBI" id="CHEBI:456216"/>
        <dbReference type="EC" id="5.6.2.3"/>
    </reaction>
</comment>
<dbReference type="InterPro" id="IPR010285">
    <property type="entry name" value="DNA_helicase_pif1-like_DEAD"/>
</dbReference>
<dbReference type="EMBL" id="RCML01001573">
    <property type="protein sequence ID" value="KAG2961640.1"/>
    <property type="molecule type" value="Genomic_DNA"/>
</dbReference>
<keyword evidence="1" id="KW-0227">DNA damage</keyword>
<evidence type="ECO:0000313" key="4">
    <source>
        <dbReference type="EMBL" id="KAG2881642.1"/>
    </source>
</evidence>
<accession>A0A8T1AKD5</accession>
<comment type="similarity">
    <text evidence="1">Belongs to the helicase family.</text>
</comment>
<dbReference type="EC" id="5.6.2.3" evidence="1"/>
<evidence type="ECO:0000313" key="8">
    <source>
        <dbReference type="Proteomes" id="UP000774804"/>
    </source>
</evidence>
<evidence type="ECO:0000256" key="1">
    <source>
        <dbReference type="RuleBase" id="RU363044"/>
    </source>
</evidence>
<dbReference type="EMBL" id="RCMG01001396">
    <property type="protein sequence ID" value="KAG2828373.1"/>
    <property type="molecule type" value="Genomic_DNA"/>
</dbReference>
<keyword evidence="1" id="KW-0234">DNA repair</keyword>
<comment type="cofactor">
    <cofactor evidence="1">
        <name>Mg(2+)</name>
        <dbReference type="ChEBI" id="CHEBI:18420"/>
    </cofactor>
</comment>
<dbReference type="GO" id="GO:0005524">
    <property type="term" value="F:ATP binding"/>
    <property type="evidence" value="ECO:0007669"/>
    <property type="project" value="UniProtKB-KW"/>
</dbReference>
<dbReference type="AlphaFoldDB" id="A0A8T1AKD5"/>
<dbReference type="Proteomes" id="UP000760860">
    <property type="component" value="Unassembled WGS sequence"/>
</dbReference>
<dbReference type="EMBL" id="RCMI01001746">
    <property type="protein sequence ID" value="KAG2881642.1"/>
    <property type="molecule type" value="Genomic_DNA"/>
</dbReference>
<keyword evidence="1" id="KW-0067">ATP-binding</keyword>
<protein>
    <recommendedName>
        <fullName evidence="1">ATP-dependent DNA helicase</fullName>
        <ecNumber evidence="1">5.6.2.3</ecNumber>
    </recommendedName>
</protein>
<keyword evidence="1" id="KW-0233">DNA recombination</keyword>
<keyword evidence="1" id="KW-0547">Nucleotide-binding</keyword>
<feature type="domain" description="DNA helicase Pif1-like DEAD-box helicase" evidence="2">
    <location>
        <begin position="2"/>
        <end position="108"/>
    </location>
</feature>
<dbReference type="Proteomes" id="UP000774804">
    <property type="component" value="Unassembled WGS sequence"/>
</dbReference>
<dbReference type="SUPFAM" id="SSF52540">
    <property type="entry name" value="P-loop containing nucleoside triphosphate hydrolases"/>
    <property type="match status" value="1"/>
</dbReference>
<dbReference type="Pfam" id="PF05970">
    <property type="entry name" value="PIF1"/>
    <property type="match status" value="1"/>
</dbReference>
<evidence type="ECO:0000259" key="2">
    <source>
        <dbReference type="Pfam" id="PF05970"/>
    </source>
</evidence>
<proteinExistence type="inferred from homology"/>
<sequence length="121" mass="13028">MIINAVDNRAPGNNLFFIDGPGDTGKSTLLKYILAKVRLSEKIALAVASSGITSLLLMVERTAHSTFKIPLKLNDTSTCSIFKQSHLKGLIQKASLVIWDEAPMTTGTLLRLSTGPYVPNG</sequence>
<dbReference type="GO" id="GO:0016787">
    <property type="term" value="F:hydrolase activity"/>
    <property type="evidence" value="ECO:0007669"/>
    <property type="project" value="UniProtKB-KW"/>
</dbReference>
<dbReference type="GO" id="GO:0043139">
    <property type="term" value="F:5'-3' DNA helicase activity"/>
    <property type="evidence" value="ECO:0007669"/>
    <property type="project" value="UniProtKB-EC"/>
</dbReference>
<dbReference type="Gene3D" id="3.40.50.300">
    <property type="entry name" value="P-loop containing nucleotide triphosphate hydrolases"/>
    <property type="match status" value="1"/>
</dbReference>
<dbReference type="InterPro" id="IPR027417">
    <property type="entry name" value="P-loop_NTPase"/>
</dbReference>
<dbReference type="PANTHER" id="PTHR10492">
    <property type="match status" value="1"/>
</dbReference>
<dbReference type="GO" id="GO:0000723">
    <property type="term" value="P:telomere maintenance"/>
    <property type="evidence" value="ECO:0007669"/>
    <property type="project" value="InterPro"/>
</dbReference>
<dbReference type="GO" id="GO:0006281">
    <property type="term" value="P:DNA repair"/>
    <property type="evidence" value="ECO:0007669"/>
    <property type="project" value="UniProtKB-KW"/>
</dbReference>
<name>A0A8T1AKD5_9STRA</name>
<dbReference type="Proteomes" id="UP000735874">
    <property type="component" value="Unassembled WGS sequence"/>
</dbReference>
<comment type="caution">
    <text evidence="4">The sequence shown here is derived from an EMBL/GenBank/DDBJ whole genome shotgun (WGS) entry which is preliminary data.</text>
</comment>
<dbReference type="EMBL" id="RCMV01001693">
    <property type="protein sequence ID" value="KAG3207597.1"/>
    <property type="molecule type" value="Genomic_DNA"/>
</dbReference>